<proteinExistence type="predicted"/>
<feature type="compositionally biased region" description="Basic and acidic residues" evidence="1">
    <location>
        <begin position="70"/>
        <end position="79"/>
    </location>
</feature>
<dbReference type="PANTHER" id="PTHR14237">
    <property type="entry name" value="MOLYBDOPTERIN COFACTOR SULFURASE MOSC"/>
    <property type="match status" value="1"/>
</dbReference>
<evidence type="ECO:0000313" key="2">
    <source>
        <dbReference type="EMBL" id="KAI5079314.1"/>
    </source>
</evidence>
<dbReference type="InterPro" id="IPR015424">
    <property type="entry name" value="PyrdxlP-dep_Trfase"/>
</dbReference>
<dbReference type="InterPro" id="IPR015421">
    <property type="entry name" value="PyrdxlP-dep_Trfase_major"/>
</dbReference>
<feature type="region of interest" description="Disordered" evidence="1">
    <location>
        <begin position="506"/>
        <end position="604"/>
    </location>
</feature>
<dbReference type="PANTHER" id="PTHR14237:SF76">
    <property type="entry name" value="OS03G0765800 PROTEIN"/>
    <property type="match status" value="1"/>
</dbReference>
<evidence type="ECO:0000313" key="3">
    <source>
        <dbReference type="Proteomes" id="UP000886520"/>
    </source>
</evidence>
<name>A0A9D4ZKY9_ADICA</name>
<feature type="compositionally biased region" description="Polar residues" evidence="1">
    <location>
        <begin position="658"/>
        <end position="670"/>
    </location>
</feature>
<feature type="compositionally biased region" description="Basic residues" evidence="1">
    <location>
        <begin position="80"/>
        <end position="97"/>
    </location>
</feature>
<gene>
    <name evidence="2" type="ORF">GOP47_0004793</name>
</gene>
<feature type="compositionally biased region" description="Polar residues" evidence="1">
    <location>
        <begin position="506"/>
        <end position="520"/>
    </location>
</feature>
<dbReference type="EMBL" id="JABFUD020000005">
    <property type="protein sequence ID" value="KAI5079314.1"/>
    <property type="molecule type" value="Genomic_DNA"/>
</dbReference>
<evidence type="ECO:0000256" key="1">
    <source>
        <dbReference type="SAM" id="MobiDB-lite"/>
    </source>
</evidence>
<feature type="region of interest" description="Disordered" evidence="1">
    <location>
        <begin position="68"/>
        <end position="102"/>
    </location>
</feature>
<evidence type="ECO:0008006" key="4">
    <source>
        <dbReference type="Google" id="ProtNLM"/>
    </source>
</evidence>
<accession>A0A9D4ZKY9</accession>
<sequence>MQSLLGLKFLTSKSKRKELPQLQAKPEEKASVSGNGKQKISDKRNLEEGEIEALVYACPSDPLETITELSEERDLDRRSAANKKTKSSSRSKVKKGPTHTPLTRKNFAAVKNVWQDETFTNNESLPAMDRAYKHFKRLYPEYLDTLTVDEIRATEYSSLDESGHVCLDYSGYGLFSKWQETWQKVSASFGLSYISMNLPTHALYGGADEGTAEHDIKKMVLEFLNIQESEYAMVFTASRGSAFKLLGESYPFHLNKKLLSVYDYESDAITRLEEVAKKKGAEIMSARFRWPSQRLWATDLKKKLFEKKKNKREPGKGLFVFPVQSRVTGAKYSYQWMSQAQENGWDILLDASALGPNAMGSLGLCVFRPDFIVSSFFKVYGSDPTGFGCLLIKRSAIQRLQSSSVARGVGMVRLVSLTSLPRRPLKGGDVREVEFVTAGSSRFTEKRQTDFSGPLFSFPDRACMAGGYPSTSEMLLPASGKQGRIGPGQFSTSLQSMRHGMSRQEGSSAESRIVENNSPACSLPSRKMGHAQVCTSFSTSPSKQHEVRGHESVSPNFRMPANDSSTYGRFGRIGHGEVSTSSSTSTSKQHIVRGHEVSSSNSRMLINDSPAYSVSSEPQQKRSSVLDGIKDIHHLHETELELVYDSPQRPDAEEEYEMSSTESRSSTGFDSSRRNEGRLTRFLHQSQPSYVSSSAIISDDQQDDPSSLAYSEDISSAFFFDDDDYEDISIPSSTKEEDESHGDTSFVERKEPEIECRGLHHAHKLGLIATNIRLRCLINWLIASMLKLYHPGSPTSHRLVQIYGPKVDYDRGASVAFNLTDWKGNLLQPLLVQRLADRSNISLGVTTLNHIHLPKNSAKWPSYLEHINSNSVSRGHTGEARFGDKSSSFDVITVALCFLSNFEDVYKFWRFLANFLDADFVSKEVWRYRSLNQATIMLGVEEPRKS</sequence>
<dbReference type="SUPFAM" id="SSF53383">
    <property type="entry name" value="PLP-dependent transferases"/>
    <property type="match status" value="1"/>
</dbReference>
<feature type="compositionally biased region" description="Polar residues" evidence="1">
    <location>
        <begin position="533"/>
        <end position="542"/>
    </location>
</feature>
<comment type="caution">
    <text evidence="2">The sequence shown here is derived from an EMBL/GenBank/DDBJ whole genome shotgun (WGS) entry which is preliminary data.</text>
</comment>
<dbReference type="AlphaFoldDB" id="A0A9D4ZKY9"/>
<keyword evidence="3" id="KW-1185">Reference proteome</keyword>
<dbReference type="Proteomes" id="UP000886520">
    <property type="component" value="Chromosome 5"/>
</dbReference>
<reference evidence="2 3" key="1">
    <citation type="submission" date="2021-01" db="EMBL/GenBank/DDBJ databases">
        <title>Adiantum capillus-veneris genome.</title>
        <authorList>
            <person name="Fang Y."/>
            <person name="Liao Q."/>
        </authorList>
    </citation>
    <scope>NUCLEOTIDE SEQUENCE [LARGE SCALE GENOMIC DNA]</scope>
    <source>
        <strain evidence="2">H3</strain>
        <tissue evidence="2">Leaf</tissue>
    </source>
</reference>
<protein>
    <recommendedName>
        <fullName evidence="4">Molybdenum cofactor sulfurase</fullName>
    </recommendedName>
</protein>
<dbReference type="OrthoDB" id="10264306at2759"/>
<feature type="region of interest" description="Disordered" evidence="1">
    <location>
        <begin position="640"/>
        <end position="674"/>
    </location>
</feature>
<dbReference type="Gene3D" id="3.40.640.10">
    <property type="entry name" value="Type I PLP-dependent aspartate aminotransferase-like (Major domain)"/>
    <property type="match status" value="1"/>
</dbReference>
<feature type="region of interest" description="Disordered" evidence="1">
    <location>
        <begin position="15"/>
        <end position="45"/>
    </location>
</feature>
<organism evidence="2 3">
    <name type="scientific">Adiantum capillus-veneris</name>
    <name type="common">Maidenhair fern</name>
    <dbReference type="NCBI Taxonomy" id="13818"/>
    <lineage>
        <taxon>Eukaryota</taxon>
        <taxon>Viridiplantae</taxon>
        <taxon>Streptophyta</taxon>
        <taxon>Embryophyta</taxon>
        <taxon>Tracheophyta</taxon>
        <taxon>Polypodiopsida</taxon>
        <taxon>Polypodiidae</taxon>
        <taxon>Polypodiales</taxon>
        <taxon>Pteridineae</taxon>
        <taxon>Pteridaceae</taxon>
        <taxon>Vittarioideae</taxon>
        <taxon>Adiantum</taxon>
    </lineage>
</organism>